<dbReference type="InterPro" id="IPR004136">
    <property type="entry name" value="NMO"/>
</dbReference>
<gene>
    <name evidence="4" type="ORF">LVJ94_38555</name>
</gene>
<dbReference type="InterPro" id="IPR013785">
    <property type="entry name" value="Aldolase_TIM"/>
</dbReference>
<reference evidence="4" key="1">
    <citation type="submission" date="2021-12" db="EMBL/GenBank/DDBJ databases">
        <title>Discovery of the Pendulisporaceae a myxobacterial family with distinct sporulation behavior and unique specialized metabolism.</title>
        <authorList>
            <person name="Garcia R."/>
            <person name="Popoff A."/>
            <person name="Bader C.D."/>
            <person name="Loehr J."/>
            <person name="Walesch S."/>
            <person name="Walt C."/>
            <person name="Boldt J."/>
            <person name="Bunk B."/>
            <person name="Haeckl F.J.F.P.J."/>
            <person name="Gunesch A.P."/>
            <person name="Birkelbach J."/>
            <person name="Nuebel U."/>
            <person name="Pietschmann T."/>
            <person name="Bach T."/>
            <person name="Mueller R."/>
        </authorList>
    </citation>
    <scope>NUCLEOTIDE SEQUENCE</scope>
    <source>
        <strain evidence="4">MSr11367</strain>
    </source>
</reference>
<evidence type="ECO:0000313" key="5">
    <source>
        <dbReference type="Proteomes" id="UP001374803"/>
    </source>
</evidence>
<evidence type="ECO:0000256" key="3">
    <source>
        <dbReference type="ARBA" id="ARBA00023002"/>
    </source>
</evidence>
<dbReference type="Pfam" id="PF03060">
    <property type="entry name" value="NMO"/>
    <property type="match status" value="2"/>
</dbReference>
<dbReference type="RefSeq" id="WP_394832428.1">
    <property type="nucleotide sequence ID" value="NZ_CP089929.1"/>
</dbReference>
<evidence type="ECO:0000256" key="2">
    <source>
        <dbReference type="ARBA" id="ARBA00022643"/>
    </source>
</evidence>
<accession>A0ABZ2L2G5</accession>
<dbReference type="GO" id="GO:0004497">
    <property type="term" value="F:monooxygenase activity"/>
    <property type="evidence" value="ECO:0007669"/>
    <property type="project" value="UniProtKB-KW"/>
</dbReference>
<name>A0ABZ2L2G5_9BACT</name>
<keyword evidence="5" id="KW-1185">Reference proteome</keyword>
<organism evidence="4 5">
    <name type="scientific">Pendulispora rubella</name>
    <dbReference type="NCBI Taxonomy" id="2741070"/>
    <lineage>
        <taxon>Bacteria</taxon>
        <taxon>Pseudomonadati</taxon>
        <taxon>Myxococcota</taxon>
        <taxon>Myxococcia</taxon>
        <taxon>Myxococcales</taxon>
        <taxon>Sorangiineae</taxon>
        <taxon>Pendulisporaceae</taxon>
        <taxon>Pendulispora</taxon>
    </lineage>
</organism>
<sequence>MSTAEKLCARLGVRVPIFQAPIGRIASPELAAAVAQAGGVGHLACTWDKPDDLRRRIREVRAHTSAFGVNFVLEFPIEENLAIALEEGVRIVSFFWGVSEKHIARVHAAGALAIQVIGSVQEAIDAVKVSPDAIVAQGYEAGGHVRGTASTMVLVPRVVDVAGDIPVIAAGGIADRRGVAAALALGAAGVWVGTRFLASREADIHSIYQERILASSEEDTVHSELFDLGWPNAALRTLRNSTVRAWEAAGRPSAPNRPGEGEIVGQRANGANMLRYDFGSPTRAAQGNTEAMAHYAGQGVGLVHSVEPAAHIVQELASGLG</sequence>
<keyword evidence="2" id="KW-0288">FMN</keyword>
<dbReference type="Proteomes" id="UP001374803">
    <property type="component" value="Chromosome"/>
</dbReference>
<keyword evidence="1" id="KW-0285">Flavoprotein</keyword>
<dbReference type="EMBL" id="CP089983">
    <property type="protein sequence ID" value="WXB02802.1"/>
    <property type="molecule type" value="Genomic_DNA"/>
</dbReference>
<dbReference type="PANTHER" id="PTHR32332">
    <property type="entry name" value="2-NITROPROPANE DIOXYGENASE"/>
    <property type="match status" value="1"/>
</dbReference>
<proteinExistence type="predicted"/>
<evidence type="ECO:0000256" key="1">
    <source>
        <dbReference type="ARBA" id="ARBA00022630"/>
    </source>
</evidence>
<dbReference type="SUPFAM" id="SSF51412">
    <property type="entry name" value="Inosine monophosphate dehydrogenase (IMPDH)"/>
    <property type="match status" value="1"/>
</dbReference>
<protein>
    <submittedName>
        <fullName evidence="4">Nitronate monooxygenase</fullName>
    </submittedName>
</protein>
<dbReference type="PANTHER" id="PTHR32332:SF20">
    <property type="entry name" value="2-NITROPROPANE DIOXYGENASE-LIKE PROTEIN"/>
    <property type="match status" value="1"/>
</dbReference>
<dbReference type="Gene3D" id="3.20.20.70">
    <property type="entry name" value="Aldolase class I"/>
    <property type="match status" value="1"/>
</dbReference>
<keyword evidence="3" id="KW-0560">Oxidoreductase</keyword>
<evidence type="ECO:0000313" key="4">
    <source>
        <dbReference type="EMBL" id="WXB02802.1"/>
    </source>
</evidence>
<keyword evidence="4" id="KW-0503">Monooxygenase</keyword>
<dbReference type="CDD" id="cd04730">
    <property type="entry name" value="NPD_like"/>
    <property type="match status" value="1"/>
</dbReference>